<organism evidence="2 3">
    <name type="scientific">Diploptera punctata</name>
    <name type="common">Pacific beetle cockroach</name>
    <dbReference type="NCBI Taxonomy" id="6984"/>
    <lineage>
        <taxon>Eukaryota</taxon>
        <taxon>Metazoa</taxon>
        <taxon>Ecdysozoa</taxon>
        <taxon>Arthropoda</taxon>
        <taxon>Hexapoda</taxon>
        <taxon>Insecta</taxon>
        <taxon>Pterygota</taxon>
        <taxon>Neoptera</taxon>
        <taxon>Polyneoptera</taxon>
        <taxon>Dictyoptera</taxon>
        <taxon>Blattodea</taxon>
        <taxon>Blaberoidea</taxon>
        <taxon>Blaberidae</taxon>
        <taxon>Diplopterinae</taxon>
        <taxon>Diploptera</taxon>
    </lineage>
</organism>
<feature type="transmembrane region" description="Helical" evidence="1">
    <location>
        <begin position="548"/>
        <end position="566"/>
    </location>
</feature>
<name>A0AAD8A5X6_DIPPU</name>
<feature type="transmembrane region" description="Helical" evidence="1">
    <location>
        <begin position="414"/>
        <end position="435"/>
    </location>
</feature>
<comment type="caution">
    <text evidence="2">The sequence shown here is derived from an EMBL/GenBank/DDBJ whole genome shotgun (WGS) entry which is preliminary data.</text>
</comment>
<feature type="transmembrane region" description="Helical" evidence="1">
    <location>
        <begin position="255"/>
        <end position="273"/>
    </location>
</feature>
<feature type="transmembrane region" description="Helical" evidence="1">
    <location>
        <begin position="111"/>
        <end position="133"/>
    </location>
</feature>
<evidence type="ECO:0008006" key="4">
    <source>
        <dbReference type="Google" id="ProtNLM"/>
    </source>
</evidence>
<evidence type="ECO:0000256" key="1">
    <source>
        <dbReference type="SAM" id="Phobius"/>
    </source>
</evidence>
<accession>A0AAD8A5X6</accession>
<feature type="transmembrane region" description="Helical" evidence="1">
    <location>
        <begin position="293"/>
        <end position="310"/>
    </location>
</feature>
<keyword evidence="1" id="KW-0812">Transmembrane</keyword>
<dbReference type="PANTHER" id="PTHR31061">
    <property type="entry name" value="LD22376P"/>
    <property type="match status" value="1"/>
</dbReference>
<dbReference type="EMBL" id="JASPKZ010003809">
    <property type="protein sequence ID" value="KAJ9592755.1"/>
    <property type="molecule type" value="Genomic_DNA"/>
</dbReference>
<reference evidence="2" key="1">
    <citation type="journal article" date="2023" name="IScience">
        <title>Live-bearing cockroach genome reveals convergent evolutionary mechanisms linked to viviparity in insects and beyond.</title>
        <authorList>
            <person name="Fouks B."/>
            <person name="Harrison M.C."/>
            <person name="Mikhailova A.A."/>
            <person name="Marchal E."/>
            <person name="English S."/>
            <person name="Carruthers M."/>
            <person name="Jennings E.C."/>
            <person name="Chiamaka E.L."/>
            <person name="Frigard R.A."/>
            <person name="Pippel M."/>
            <person name="Attardo G.M."/>
            <person name="Benoit J.B."/>
            <person name="Bornberg-Bauer E."/>
            <person name="Tobe S.S."/>
        </authorList>
    </citation>
    <scope>NUCLEOTIDE SEQUENCE</scope>
    <source>
        <strain evidence="2">Stay&amp;Tobe</strain>
    </source>
</reference>
<reference evidence="2" key="2">
    <citation type="submission" date="2023-05" db="EMBL/GenBank/DDBJ databases">
        <authorList>
            <person name="Fouks B."/>
        </authorList>
    </citation>
    <scope>NUCLEOTIDE SEQUENCE</scope>
    <source>
        <strain evidence="2">Stay&amp;Tobe</strain>
        <tissue evidence="2">Testes</tissue>
    </source>
</reference>
<feature type="transmembrane region" description="Helical" evidence="1">
    <location>
        <begin position="331"/>
        <end position="351"/>
    </location>
</feature>
<feature type="transmembrane region" description="Helical" evidence="1">
    <location>
        <begin position="226"/>
        <end position="243"/>
    </location>
</feature>
<feature type="transmembrane region" description="Helical" evidence="1">
    <location>
        <begin position="512"/>
        <end position="528"/>
    </location>
</feature>
<gene>
    <name evidence="2" type="ORF">L9F63_015593</name>
</gene>
<dbReference type="Proteomes" id="UP001233999">
    <property type="component" value="Unassembled WGS sequence"/>
</dbReference>
<feature type="transmembrane region" description="Helical" evidence="1">
    <location>
        <begin position="478"/>
        <end position="500"/>
    </location>
</feature>
<dbReference type="PANTHER" id="PTHR31061:SF24">
    <property type="entry name" value="LD22376P"/>
    <property type="match status" value="1"/>
</dbReference>
<sequence>MDEIEYCDKIANILGIDEACLQIFSEASDAVNVLSLSEECDKCDYHGIATVPAYGIKPIVINTTYPLQLYLKRNNSTYCQQSFTFEEHGIYGLNITEQNCSDIYTIESPDLFYIPLIIAVCSYIALLLLWNILKCIYHSEWVTQIRERNVPFSELESDLGSPSSPEGPPLVIPEIMPVIIKKGRVRSLDVFRGICILIMIFVNYGGGKYWFFKHSPWNGLTVADLVFPWFLWIMGASIAISLRSQLRSCLSRKRLFLRVLQRSIILIALGVILNTSGTKLTSFENLRFPGVLQRIGMSYFVVASIETAFMKPQGSFQYGRWLIIQDILDSWIQWFVIFALTATQVLLTLMLPVPGCPTGYLGPGGWQNYSSNPNCTGGAAGYIDRLIFGQNHIYQRPTCQSVYNTMVPYDPEGILGTLTSVLNVYLGVQAGRIILSYHYTFSRITRWMVWAILMGIIAGVLCNFSKNDGIIPVNKNLWSLSFVLALASMAFIMQTVLYIVVDAKRWWSGSPFFYAGMNSIVLYIGHEVTKHMFPWSWRPYKQTHEEYLAMNLWGATLWMFIAYILYKKNIVITV</sequence>
<protein>
    <recommendedName>
        <fullName evidence="4">Heparan-alpha-glucosaminide N-acetyltransferase</fullName>
    </recommendedName>
</protein>
<evidence type="ECO:0000313" key="3">
    <source>
        <dbReference type="Proteomes" id="UP001233999"/>
    </source>
</evidence>
<keyword evidence="1" id="KW-1133">Transmembrane helix</keyword>
<feature type="transmembrane region" description="Helical" evidence="1">
    <location>
        <begin position="447"/>
        <end position="466"/>
    </location>
</feature>
<dbReference type="AlphaFoldDB" id="A0AAD8A5X6"/>
<feature type="transmembrane region" description="Helical" evidence="1">
    <location>
        <begin position="190"/>
        <end position="206"/>
    </location>
</feature>
<proteinExistence type="predicted"/>
<keyword evidence="1" id="KW-0472">Membrane</keyword>
<keyword evidence="3" id="KW-1185">Reference proteome</keyword>
<evidence type="ECO:0000313" key="2">
    <source>
        <dbReference type="EMBL" id="KAJ9592755.1"/>
    </source>
</evidence>